<protein>
    <submittedName>
        <fullName evidence="1">Uncharacterized protein</fullName>
    </submittedName>
</protein>
<dbReference type="OrthoDB" id="9936091at2"/>
<keyword evidence="2" id="KW-1185">Reference proteome</keyword>
<evidence type="ECO:0000313" key="1">
    <source>
        <dbReference type="EMBL" id="SIS43056.1"/>
    </source>
</evidence>
<dbReference type="Proteomes" id="UP000187608">
    <property type="component" value="Unassembled WGS sequence"/>
</dbReference>
<proteinExistence type="predicted"/>
<dbReference type="EMBL" id="FTOC01000003">
    <property type="protein sequence ID" value="SIS43056.1"/>
    <property type="molecule type" value="Genomic_DNA"/>
</dbReference>
<dbReference type="RefSeq" id="WP_159438168.1">
    <property type="nucleotide sequence ID" value="NZ_FTOC01000003.1"/>
</dbReference>
<reference evidence="2" key="1">
    <citation type="submission" date="2017-01" db="EMBL/GenBank/DDBJ databases">
        <authorList>
            <person name="Varghese N."/>
            <person name="Submissions S."/>
        </authorList>
    </citation>
    <scope>NUCLEOTIDE SEQUENCE [LARGE SCALE GENOMIC DNA]</scope>
    <source>
        <strain evidence="2">DSM 23127</strain>
    </source>
</reference>
<name>A0A1N7J1B8_9BACI</name>
<dbReference type="AlphaFoldDB" id="A0A1N7J1B8"/>
<accession>A0A1N7J1B8</accession>
<organism evidence="1 2">
    <name type="scientific">Salimicrobium flavidum</name>
    <dbReference type="NCBI Taxonomy" id="570947"/>
    <lineage>
        <taxon>Bacteria</taxon>
        <taxon>Bacillati</taxon>
        <taxon>Bacillota</taxon>
        <taxon>Bacilli</taxon>
        <taxon>Bacillales</taxon>
        <taxon>Bacillaceae</taxon>
        <taxon>Salimicrobium</taxon>
    </lineage>
</organism>
<sequence length="47" mass="5517">MCIECERLESRVRQQEETVAQLIGMMAVINNEVKNLIDQKESVPERR</sequence>
<gene>
    <name evidence="1" type="ORF">SAMN05421687_103158</name>
</gene>
<evidence type="ECO:0000313" key="2">
    <source>
        <dbReference type="Proteomes" id="UP000187608"/>
    </source>
</evidence>